<proteinExistence type="predicted"/>
<sequence>MIAKNVVWVGHMNNIARFCHGIPEASNNHDTQLGRRLVVVYRKKEKFGYSSYALEIRKQQHSVYDDLLKEYTNQKHQTVNG</sequence>
<comment type="caution">
    <text evidence="1">The sequence shown here is derived from an EMBL/GenBank/DDBJ whole genome shotgun (WGS) entry which is preliminary data.</text>
</comment>
<dbReference type="AlphaFoldDB" id="A0A699H0Z9"/>
<evidence type="ECO:0000313" key="1">
    <source>
        <dbReference type="EMBL" id="GEX04028.1"/>
    </source>
</evidence>
<name>A0A699H0Z9_TANCI</name>
<organism evidence="1">
    <name type="scientific">Tanacetum cinerariifolium</name>
    <name type="common">Dalmatian daisy</name>
    <name type="synonym">Chrysanthemum cinerariifolium</name>
    <dbReference type="NCBI Taxonomy" id="118510"/>
    <lineage>
        <taxon>Eukaryota</taxon>
        <taxon>Viridiplantae</taxon>
        <taxon>Streptophyta</taxon>
        <taxon>Embryophyta</taxon>
        <taxon>Tracheophyta</taxon>
        <taxon>Spermatophyta</taxon>
        <taxon>Magnoliopsida</taxon>
        <taxon>eudicotyledons</taxon>
        <taxon>Gunneridae</taxon>
        <taxon>Pentapetalae</taxon>
        <taxon>asterids</taxon>
        <taxon>campanulids</taxon>
        <taxon>Asterales</taxon>
        <taxon>Asteraceae</taxon>
        <taxon>Asteroideae</taxon>
        <taxon>Anthemideae</taxon>
        <taxon>Anthemidinae</taxon>
        <taxon>Tanacetum</taxon>
    </lineage>
</organism>
<reference evidence="1" key="1">
    <citation type="journal article" date="2019" name="Sci. Rep.">
        <title>Draft genome of Tanacetum cinerariifolium, the natural source of mosquito coil.</title>
        <authorList>
            <person name="Yamashiro T."/>
            <person name="Shiraishi A."/>
            <person name="Satake H."/>
            <person name="Nakayama K."/>
        </authorList>
    </citation>
    <scope>NUCLEOTIDE SEQUENCE</scope>
</reference>
<protein>
    <submittedName>
        <fullName evidence="1">Uncharacterized protein</fullName>
    </submittedName>
</protein>
<dbReference type="EMBL" id="BKCJ010086374">
    <property type="protein sequence ID" value="GEX04028.1"/>
    <property type="molecule type" value="Genomic_DNA"/>
</dbReference>
<gene>
    <name evidence="1" type="ORF">Tci_276003</name>
</gene>
<accession>A0A699H0Z9</accession>